<dbReference type="RefSeq" id="WP_086988131.1">
    <property type="nucleotide sequence ID" value="NZ_FJMZ01000003.1"/>
</dbReference>
<dbReference type="Gene3D" id="1.10.287.1080">
    <property type="entry name" value="MazG-like"/>
    <property type="match status" value="1"/>
</dbReference>
<keyword evidence="3" id="KW-1185">Reference proteome</keyword>
<evidence type="ECO:0000313" key="3">
    <source>
        <dbReference type="Proteomes" id="UP000195947"/>
    </source>
</evidence>
<dbReference type="EMBL" id="FJMZ01000003">
    <property type="protein sequence ID" value="CZQ83533.1"/>
    <property type="molecule type" value="Genomic_DNA"/>
</dbReference>
<comment type="caution">
    <text evidence="2">The sequence shown here is derived from an EMBL/GenBank/DDBJ whole genome shotgun (WGS) entry which is preliminary data.</text>
</comment>
<protein>
    <submittedName>
        <fullName evidence="1">Phosphoribosyl-atp pyrophosphohydrolase</fullName>
    </submittedName>
</protein>
<accession>A0AB38BH25</accession>
<proteinExistence type="predicted"/>
<dbReference type="CDD" id="cd11540">
    <property type="entry name" value="NTP-PPase_u3"/>
    <property type="match status" value="1"/>
</dbReference>
<reference evidence="1 3" key="1">
    <citation type="submission" date="2016-02" db="EMBL/GenBank/DDBJ databases">
        <authorList>
            <person name="Strepis N."/>
        </authorList>
    </citation>
    <scope>NUCLEOTIDE SEQUENCE [LARGE SCALE GENOMIC DNA]</scope>
    <source>
        <strain evidence="1">Trichococcus flocculiformis</strain>
    </source>
</reference>
<sequence length="100" mass="10902">MITALTALIEEWARERGLDAADPAKQMLKLGEEYGELCQGLAKDKPEQVKDSIGDMYVVLTILSLQLGLSVGECIAGAYAEIKDRKGKMIDGIFVKEADL</sequence>
<evidence type="ECO:0000313" key="4">
    <source>
        <dbReference type="Proteomes" id="UP000199686"/>
    </source>
</evidence>
<organism evidence="2 4">
    <name type="scientific">Trichococcus flocculiformis</name>
    <dbReference type="NCBI Taxonomy" id="82803"/>
    <lineage>
        <taxon>Bacteria</taxon>
        <taxon>Bacillati</taxon>
        <taxon>Bacillota</taxon>
        <taxon>Bacilli</taxon>
        <taxon>Lactobacillales</taxon>
        <taxon>Carnobacteriaceae</taxon>
        <taxon>Trichococcus</taxon>
    </lineage>
</organism>
<dbReference type="SUPFAM" id="SSF101386">
    <property type="entry name" value="all-alpha NTP pyrophosphatases"/>
    <property type="match status" value="1"/>
</dbReference>
<evidence type="ECO:0000313" key="1">
    <source>
        <dbReference type="EMBL" id="CZQ83533.1"/>
    </source>
</evidence>
<dbReference type="Proteomes" id="UP000195947">
    <property type="component" value="Unassembled WGS sequence"/>
</dbReference>
<evidence type="ECO:0000313" key="2">
    <source>
        <dbReference type="EMBL" id="SFH70485.1"/>
    </source>
</evidence>
<gene>
    <name evidence="2" type="ORF">SAMN04488507_101029</name>
    <name evidence="1" type="ORF">TFLO_402</name>
</gene>
<dbReference type="AlphaFoldDB" id="A0AB38BH25"/>
<reference evidence="2 4" key="2">
    <citation type="submission" date="2016-10" db="EMBL/GenBank/DDBJ databases">
        <authorList>
            <person name="Varghese N."/>
            <person name="Submissions S."/>
        </authorList>
    </citation>
    <scope>NUCLEOTIDE SEQUENCE [LARGE SCALE GENOMIC DNA]</scope>
    <source>
        <strain evidence="2 4">DSM 2094</strain>
    </source>
</reference>
<name>A0AB38BH25_9LACT</name>
<dbReference type="Proteomes" id="UP000199686">
    <property type="component" value="Unassembled WGS sequence"/>
</dbReference>
<dbReference type="EMBL" id="FOQC01000010">
    <property type="protein sequence ID" value="SFH70485.1"/>
    <property type="molecule type" value="Genomic_DNA"/>
</dbReference>